<evidence type="ECO:0000313" key="2">
    <source>
        <dbReference type="Proteomes" id="UP001291309"/>
    </source>
</evidence>
<gene>
    <name evidence="1" type="ORF">SYV04_06580</name>
</gene>
<name>A0ABU5GXX4_9BACT</name>
<dbReference type="EMBL" id="JAXIVS010000002">
    <property type="protein sequence ID" value="MDY7226040.1"/>
    <property type="molecule type" value="Genomic_DNA"/>
</dbReference>
<evidence type="ECO:0000313" key="1">
    <source>
        <dbReference type="EMBL" id="MDY7226040.1"/>
    </source>
</evidence>
<sequence length="1159" mass="132096">MSNTNPKSPFQPRTEARILLPKELTEDQLKAGTRATGFLRELAEAPFTPAKGSKAHGYLPLIEKKRLNPTVLIDGRRGSGKSALLVTLLNLYNKAATNKVKTLRDFRPESWDIEPGYPIVPVGLVDLEPLPETTNLLLHLVGHLERVVAALEGGEDAALPSSSAPWQGEEAQEKPSRKKWREFVRVTTLGWDGPDIRKTRLDPEAYALEAEHGERHRMRMAGAFRDFLDALADDYRRWRRWDKGHYPLFLLAIDDADMNPRRTPELLSLVRKLHHPRLGFLMTGDSALFEDSLLLDLTRRENLPEHSLPQPLRNLPRAIYDKVIPPPQRCELPPISVRRRLSFPRNEPIQEQLKQFQMPSSTSLLDYKLLLAGPHGLAQVLPDRLRDLVSLRATLNELLTDGTADLPRTARALMKLWELAVEASDRSGSDRAILRNLIWLEETETGEDSLHVEAQKFSSDLVVQTLPWSIGEEFLISLGYPTQLSLYMPGINPESRAVDMEMARLPEGLLVAYGLANDFARTAEPYGHSTGPTISNRDVERALTRIRWKRVFSSEPQPHEEFLSALPSFSSTISSIAPPSKEETRINELASSFTMHWPLPDWGTHQDLTQFIQAWRQELEDAPTPVSWPSASTPSPDDLAWLFLRLVIQVSRRQPIEGIQLGKKPNWGWLAKELGALQEMTGSARANAISTWVQHLGLLAAPESGLSLLFSDGLINSLEGIFSPSWSDVSDGLRWERRRRLQEALSQTYSYTSATTGPGELENLLRKIDDTFETHPFTQRIQRELPFSSSQRADNVHNLLQELRSVRTPFASLATYFTSLRQGLLALNPLWLLETLLEQARNTRKPAEAAQVLAQLWKTWTYERSREDIEPKLQLREGRVVLQETPFMERFRERVDESFTKARWRDSAITENFHLFFTLARQTGAGLVAGVPSDAEPLLRVAHDLAMEQPDATSAPSPAPRWWHLLKGSWKKSEFWVFPAIAWRTLWEWEMLEESWLARLAQPNMNREAPVTEQVAPRALWLIEDSLWCYRRHGYPPDISEPFSQDRWVHQVETLHKLIKNLPPQKPRTKELQDWAARLPLLAAPESGLPGELADLFLARWDQTFGTDKQALQAHRLARLTESGHSLEHARQMLDEIDAAFREPRHPWLERVGPFNSEK</sequence>
<accession>A0ABU5GXX4</accession>
<keyword evidence="2" id="KW-1185">Reference proteome</keyword>
<proteinExistence type="predicted"/>
<organism evidence="1 2">
    <name type="scientific">Hyalangium rubrum</name>
    <dbReference type="NCBI Taxonomy" id="3103134"/>
    <lineage>
        <taxon>Bacteria</taxon>
        <taxon>Pseudomonadati</taxon>
        <taxon>Myxococcota</taxon>
        <taxon>Myxococcia</taxon>
        <taxon>Myxococcales</taxon>
        <taxon>Cystobacterineae</taxon>
        <taxon>Archangiaceae</taxon>
        <taxon>Hyalangium</taxon>
    </lineage>
</organism>
<comment type="caution">
    <text evidence="1">The sequence shown here is derived from an EMBL/GenBank/DDBJ whole genome shotgun (WGS) entry which is preliminary data.</text>
</comment>
<protein>
    <recommendedName>
        <fullName evidence="3">ATP-binding protein</fullName>
    </recommendedName>
</protein>
<evidence type="ECO:0008006" key="3">
    <source>
        <dbReference type="Google" id="ProtNLM"/>
    </source>
</evidence>
<dbReference type="RefSeq" id="WP_321544761.1">
    <property type="nucleotide sequence ID" value="NZ_JAXIVS010000002.1"/>
</dbReference>
<dbReference type="Proteomes" id="UP001291309">
    <property type="component" value="Unassembled WGS sequence"/>
</dbReference>
<reference evidence="1 2" key="1">
    <citation type="submission" date="2023-12" db="EMBL/GenBank/DDBJ databases">
        <title>the genome sequence of Hyalangium sp. s54d21.</title>
        <authorList>
            <person name="Zhang X."/>
        </authorList>
    </citation>
    <scope>NUCLEOTIDE SEQUENCE [LARGE SCALE GENOMIC DNA]</scope>
    <source>
        <strain evidence="2">s54d21</strain>
    </source>
</reference>